<dbReference type="GO" id="GO:0031349">
    <property type="term" value="P:positive regulation of defense response"/>
    <property type="evidence" value="ECO:0007669"/>
    <property type="project" value="UniProtKB-ARBA"/>
</dbReference>
<evidence type="ECO:0000256" key="8">
    <source>
        <dbReference type="ARBA" id="ARBA00023158"/>
    </source>
</evidence>
<feature type="coiled-coil region" evidence="11">
    <location>
        <begin position="652"/>
        <end position="686"/>
    </location>
</feature>
<feature type="compositionally biased region" description="Basic and acidic residues" evidence="12">
    <location>
        <begin position="703"/>
        <end position="715"/>
    </location>
</feature>
<evidence type="ECO:0000313" key="15">
    <source>
        <dbReference type="Proteomes" id="UP000306102"/>
    </source>
</evidence>
<dbReference type="GO" id="GO:0004519">
    <property type="term" value="F:endonuclease activity"/>
    <property type="evidence" value="ECO:0007669"/>
    <property type="project" value="UniProtKB-KW"/>
</dbReference>
<accession>A0A4S4EGR7</accession>
<evidence type="ECO:0000256" key="11">
    <source>
        <dbReference type="SAM" id="Coils"/>
    </source>
</evidence>
<keyword evidence="3" id="KW-0540">Nuclease</keyword>
<dbReference type="InterPro" id="IPR041006">
    <property type="entry name" value="Morc_S5"/>
</dbReference>
<feature type="compositionally biased region" description="Polar residues" evidence="12">
    <location>
        <begin position="24"/>
        <end position="39"/>
    </location>
</feature>
<keyword evidence="10" id="KW-0539">Nucleus</keyword>
<dbReference type="GO" id="GO:0006325">
    <property type="term" value="P:chromatin organization"/>
    <property type="evidence" value="ECO:0007669"/>
    <property type="project" value="UniProtKB-KW"/>
</dbReference>
<dbReference type="GO" id="GO:0016887">
    <property type="term" value="F:ATP hydrolysis activity"/>
    <property type="evidence" value="ECO:0007669"/>
    <property type="project" value="InterPro"/>
</dbReference>
<keyword evidence="4" id="KW-0378">Hydrolase</keyword>
<dbReference type="EMBL" id="SDRB02004865">
    <property type="protein sequence ID" value="THG15232.1"/>
    <property type="molecule type" value="Genomic_DNA"/>
</dbReference>
<feature type="region of interest" description="Disordered" evidence="12">
    <location>
        <begin position="703"/>
        <end position="726"/>
    </location>
</feature>
<dbReference type="PANTHER" id="PTHR23336:SF44">
    <property type="entry name" value="PROTEIN MICRORCHIDIA 6"/>
    <property type="match status" value="1"/>
</dbReference>
<evidence type="ECO:0000256" key="5">
    <source>
        <dbReference type="ARBA" id="ARBA00022763"/>
    </source>
</evidence>
<dbReference type="InterPro" id="IPR036890">
    <property type="entry name" value="HATPase_C_sf"/>
</dbReference>
<dbReference type="SUPFAM" id="SSF55874">
    <property type="entry name" value="ATPase domain of HSP90 chaperone/DNA topoisomerase II/histidine kinase"/>
    <property type="match status" value="1"/>
</dbReference>
<dbReference type="PANTHER" id="PTHR23336">
    <property type="entry name" value="ZINC FINGER CW-TYPE COILED-COIL DOMAIN PROTEIN 3"/>
    <property type="match status" value="1"/>
</dbReference>
<protein>
    <recommendedName>
        <fullName evidence="13">Morc S5 domain-containing protein</fullName>
    </recommendedName>
</protein>
<reference evidence="14 15" key="1">
    <citation type="journal article" date="2018" name="Proc. Natl. Acad. Sci. U.S.A.">
        <title>Draft genome sequence of Camellia sinensis var. sinensis provides insights into the evolution of the tea genome and tea quality.</title>
        <authorList>
            <person name="Wei C."/>
            <person name="Yang H."/>
            <person name="Wang S."/>
            <person name="Zhao J."/>
            <person name="Liu C."/>
            <person name="Gao L."/>
            <person name="Xia E."/>
            <person name="Lu Y."/>
            <person name="Tai Y."/>
            <person name="She G."/>
            <person name="Sun J."/>
            <person name="Cao H."/>
            <person name="Tong W."/>
            <person name="Gao Q."/>
            <person name="Li Y."/>
            <person name="Deng W."/>
            <person name="Jiang X."/>
            <person name="Wang W."/>
            <person name="Chen Q."/>
            <person name="Zhang S."/>
            <person name="Li H."/>
            <person name="Wu J."/>
            <person name="Wang P."/>
            <person name="Li P."/>
            <person name="Shi C."/>
            <person name="Zheng F."/>
            <person name="Jian J."/>
            <person name="Huang B."/>
            <person name="Shan D."/>
            <person name="Shi M."/>
            <person name="Fang C."/>
            <person name="Yue Y."/>
            <person name="Li F."/>
            <person name="Li D."/>
            <person name="Wei S."/>
            <person name="Han B."/>
            <person name="Jiang C."/>
            <person name="Yin Y."/>
            <person name="Xia T."/>
            <person name="Zhang Z."/>
            <person name="Bennetzen J.L."/>
            <person name="Zhao S."/>
            <person name="Wan X."/>
        </authorList>
    </citation>
    <scope>NUCLEOTIDE SEQUENCE [LARGE SCALE GENOMIC DNA]</scope>
    <source>
        <strain evidence="15">cv. Shuchazao</strain>
        <tissue evidence="14">Leaf</tissue>
    </source>
</reference>
<organism evidence="14 15">
    <name type="scientific">Camellia sinensis var. sinensis</name>
    <name type="common">China tea</name>
    <dbReference type="NCBI Taxonomy" id="542762"/>
    <lineage>
        <taxon>Eukaryota</taxon>
        <taxon>Viridiplantae</taxon>
        <taxon>Streptophyta</taxon>
        <taxon>Embryophyta</taxon>
        <taxon>Tracheophyta</taxon>
        <taxon>Spermatophyta</taxon>
        <taxon>Magnoliopsida</taxon>
        <taxon>eudicotyledons</taxon>
        <taxon>Gunneridae</taxon>
        <taxon>Pentapetalae</taxon>
        <taxon>asterids</taxon>
        <taxon>Ericales</taxon>
        <taxon>Theaceae</taxon>
        <taxon>Camellia</taxon>
    </lineage>
</organism>
<keyword evidence="4" id="KW-0255">Endonuclease</keyword>
<dbReference type="Proteomes" id="UP000306102">
    <property type="component" value="Unassembled WGS sequence"/>
</dbReference>
<gene>
    <name evidence="14" type="ORF">TEA_013855</name>
</gene>
<name>A0A4S4EGR7_CAMSN</name>
<keyword evidence="5" id="KW-0227">DNA damage</keyword>
<comment type="similarity">
    <text evidence="2">Belongs to the MORC ATPase protein family.</text>
</comment>
<evidence type="ECO:0000256" key="12">
    <source>
        <dbReference type="SAM" id="MobiDB-lite"/>
    </source>
</evidence>
<dbReference type="Pfam" id="PF17942">
    <property type="entry name" value="Morc6_S5"/>
    <property type="match status" value="1"/>
</dbReference>
<sequence length="805" mass="91395">MQQKEYNKAHYKSKTLKSEENRSSDGFSTGQSNTSILDQQRSRIDDTNLSSASPICSAPVCRQFWKSGNYDEGGVSKSIIKDGSSYLHIHPSLNVLHFGTVTISDAIFTFGLMFAAIAELLDNAVDEIQNGATFVIVDKTSNPRDGCPALLIRDDGGGMDSEAMRRCLSFGFSDKKSKSAIGHLSDGNGFKTSSMRLGADVIVFSRHSKEGSERKLTQSIGLLSYTFLTQTGHDRIVVPMVDFEFNTFTSRFETLHPYGKEHFMSNLSMLLQWSPYSTESELLKQFDDIGYHGTKVIIYNLWLNDENTMELDFNSDPEDICLRQDAKPTEKGRGKNRYALVNEQHMANRLHYSLRVYFSILYLRLPESFSIILRGRVIDYHNIASDLKFPEFILYKPQSGGCVEGEVLTTIGFLKEAPRVNLHGFNVYHKNRLILPFWHVVSYTDSRGRGVVGEKALKHLLCVLEANFIEPTHNKQDFEKTSVFQKLENRLKEMTWEYWDYHCGLIGYHQVKKKLPAPTPSLGSADMKKPVVLNKISSIMATTNAAPPGFGLRHLPTASSNGIERKPGKLLPNFQRICLPGEQLKRKGDHHLAEPEKVKRRAGGVNVIDTGSNLEIQSVPTTVNQLEGEEAINLMQEYQRLQVRCLEFEKGEEELNRKVILLRSELKDLEHEYTRMLAELQFLDEVKEENNVEWKKMEGRGEGMEEAAVRRGGKEKGRKGRRQNTGVKTMNCKSAQENSYVQRKFTVQRKFINVQGALRSQRTHFKFAKHKCYRQFHQCPRGMTISENSIPGVTSELFPVPIVAM</sequence>
<evidence type="ECO:0000313" key="14">
    <source>
        <dbReference type="EMBL" id="THG15232.1"/>
    </source>
</evidence>
<evidence type="ECO:0000256" key="6">
    <source>
        <dbReference type="ARBA" id="ARBA00022853"/>
    </source>
</evidence>
<keyword evidence="8" id="KW-0943">RNA-mediated gene silencing</keyword>
<dbReference type="GO" id="GO:0031047">
    <property type="term" value="P:regulatory ncRNA-mediated gene silencing"/>
    <property type="evidence" value="ECO:0007669"/>
    <property type="project" value="UniProtKB-KW"/>
</dbReference>
<keyword evidence="7 11" id="KW-0175">Coiled coil</keyword>
<keyword evidence="15" id="KW-1185">Reference proteome</keyword>
<dbReference type="AlphaFoldDB" id="A0A4S4EGR7"/>
<evidence type="ECO:0000256" key="4">
    <source>
        <dbReference type="ARBA" id="ARBA00022759"/>
    </source>
</evidence>
<evidence type="ECO:0000259" key="13">
    <source>
        <dbReference type="Pfam" id="PF17942"/>
    </source>
</evidence>
<evidence type="ECO:0000256" key="3">
    <source>
        <dbReference type="ARBA" id="ARBA00022722"/>
    </source>
</evidence>
<feature type="region of interest" description="Disordered" evidence="12">
    <location>
        <begin position="1"/>
        <end position="41"/>
    </location>
</feature>
<keyword evidence="9" id="KW-0234">DNA repair</keyword>
<dbReference type="GO" id="GO:0005634">
    <property type="term" value="C:nucleus"/>
    <property type="evidence" value="ECO:0007669"/>
    <property type="project" value="UniProtKB-SubCell"/>
</dbReference>
<comment type="caution">
    <text evidence="14">The sequence shown here is derived from an EMBL/GenBank/DDBJ whole genome shotgun (WGS) entry which is preliminary data.</text>
</comment>
<evidence type="ECO:0000256" key="9">
    <source>
        <dbReference type="ARBA" id="ARBA00023204"/>
    </source>
</evidence>
<dbReference type="InterPro" id="IPR045261">
    <property type="entry name" value="MORC_ATPase"/>
</dbReference>
<comment type="subcellular location">
    <subcellularLocation>
        <location evidence="1">Nucleus</location>
    </subcellularLocation>
</comment>
<evidence type="ECO:0000256" key="10">
    <source>
        <dbReference type="ARBA" id="ARBA00023242"/>
    </source>
</evidence>
<feature type="domain" description="Morc S5" evidence="13">
    <location>
        <begin position="352"/>
        <end position="499"/>
    </location>
</feature>
<dbReference type="Pfam" id="PF13589">
    <property type="entry name" value="HATPase_c_3"/>
    <property type="match status" value="1"/>
</dbReference>
<keyword evidence="6" id="KW-0156">Chromatin regulator</keyword>
<dbReference type="Gene3D" id="3.30.565.10">
    <property type="entry name" value="Histidine kinase-like ATPase, C-terminal domain"/>
    <property type="match status" value="1"/>
</dbReference>
<evidence type="ECO:0000256" key="7">
    <source>
        <dbReference type="ARBA" id="ARBA00023054"/>
    </source>
</evidence>
<dbReference type="GO" id="GO:0006281">
    <property type="term" value="P:DNA repair"/>
    <property type="evidence" value="ECO:0007669"/>
    <property type="project" value="UniProtKB-KW"/>
</dbReference>
<evidence type="ECO:0000256" key="1">
    <source>
        <dbReference type="ARBA" id="ARBA00004123"/>
    </source>
</evidence>
<evidence type="ECO:0000256" key="2">
    <source>
        <dbReference type="ARBA" id="ARBA00007845"/>
    </source>
</evidence>
<proteinExistence type="inferred from homology"/>